<dbReference type="PRINTS" id="PR00420">
    <property type="entry name" value="RNGMNOXGNASE"/>
</dbReference>
<organism evidence="7 8">
    <name type="scientific">Pyricularia grisea</name>
    <name type="common">Crabgrass-specific blast fungus</name>
    <name type="synonym">Magnaporthe grisea</name>
    <dbReference type="NCBI Taxonomy" id="148305"/>
    <lineage>
        <taxon>Eukaryota</taxon>
        <taxon>Fungi</taxon>
        <taxon>Dikarya</taxon>
        <taxon>Ascomycota</taxon>
        <taxon>Pezizomycotina</taxon>
        <taxon>Sordariomycetes</taxon>
        <taxon>Sordariomycetidae</taxon>
        <taxon>Magnaporthales</taxon>
        <taxon>Pyriculariaceae</taxon>
        <taxon>Pyricularia</taxon>
    </lineage>
</organism>
<dbReference type="GeneID" id="41960355"/>
<dbReference type="InterPro" id="IPR036188">
    <property type="entry name" value="FAD/NAD-bd_sf"/>
</dbReference>
<evidence type="ECO:0000259" key="6">
    <source>
        <dbReference type="Pfam" id="PF01494"/>
    </source>
</evidence>
<proteinExistence type="inferred from homology"/>
<dbReference type="AlphaFoldDB" id="A0A6P8B4B4"/>
<keyword evidence="4" id="KW-0274">FAD</keyword>
<dbReference type="KEGG" id="pgri:PgNI_05415"/>
<gene>
    <name evidence="8" type="ORF">PgNI_05415</name>
</gene>
<keyword evidence="7" id="KW-1185">Reference proteome</keyword>
<dbReference type="PANTHER" id="PTHR47356:SF2">
    <property type="entry name" value="FAD-BINDING DOMAIN-CONTAINING PROTEIN-RELATED"/>
    <property type="match status" value="1"/>
</dbReference>
<dbReference type="InterPro" id="IPR050562">
    <property type="entry name" value="FAD_mOase_fung"/>
</dbReference>
<feature type="domain" description="FAD-binding" evidence="6">
    <location>
        <begin position="8"/>
        <end position="181"/>
    </location>
</feature>
<dbReference type="Gene3D" id="3.50.50.60">
    <property type="entry name" value="FAD/NAD(P)-binding domain"/>
    <property type="match status" value="1"/>
</dbReference>
<evidence type="ECO:0000256" key="3">
    <source>
        <dbReference type="ARBA" id="ARBA00022630"/>
    </source>
</evidence>
<reference evidence="7 8" key="1">
    <citation type="journal article" date="2019" name="Mol. Biol. Evol.">
        <title>Blast fungal genomes show frequent chromosomal changes, gene gains and losses, and effector gene turnover.</title>
        <authorList>
            <person name="Gomez Luciano L.B."/>
            <person name="Jason Tsai I."/>
            <person name="Chuma I."/>
            <person name="Tosa Y."/>
            <person name="Chen Y.H."/>
            <person name="Li J.Y."/>
            <person name="Li M.Y."/>
            <person name="Jade Lu M.Y."/>
            <person name="Nakayashiki H."/>
            <person name="Li W.H."/>
        </authorList>
    </citation>
    <scope>NUCLEOTIDE SEQUENCE [LARGE SCALE GENOMIC DNA]</scope>
    <source>
        <strain evidence="7 8">NI907</strain>
    </source>
</reference>
<dbReference type="GO" id="GO:0071949">
    <property type="term" value="F:FAD binding"/>
    <property type="evidence" value="ECO:0007669"/>
    <property type="project" value="InterPro"/>
</dbReference>
<comment type="cofactor">
    <cofactor evidence="1">
        <name>FAD</name>
        <dbReference type="ChEBI" id="CHEBI:57692"/>
    </cofactor>
</comment>
<dbReference type="Proteomes" id="UP000515153">
    <property type="component" value="Chromosome I"/>
</dbReference>
<evidence type="ECO:0000256" key="4">
    <source>
        <dbReference type="ARBA" id="ARBA00022827"/>
    </source>
</evidence>
<dbReference type="SUPFAM" id="SSF51905">
    <property type="entry name" value="FAD/NAD(P)-binding domain"/>
    <property type="match status" value="1"/>
</dbReference>
<sequence>MAAPAPKIIIVGGGPVGMTAVHALTRAGIDFVLLESRPTIVMDAGSNLVLSLTGLRALSQFGILPALEKCSSALAKFSRIDHQARDIGDTMFFTYFQQNFGGYPRVISRHDLMKTLWEALPADAQAKVHANKKVSDIRSTDNGVIVECADGTSYEGSVVIGADGTYSTVRKHMSALVPKEAEQTKTNGEGPFLTSYRCFWLRFSVLPGIQPGDASETHGPDATIQVFAGDDSAVAGVYEKLPEPTHKPQRYKPEDEEAFVEKWGHLPLVEGGSITLADAYKAKHQSGLVNLEEGVIQCWSSAGRAVLVGDAAHKFTPSTGAGCNNGIIDVVVLANKLNKLFSGGAAPSRDDLDAAFAEYQTERREVVTSACKLSGGATSMASWSSGFLKFLDLYVFSSQMVQKLFVNMNKSAVARMPIFDFVEGEEKLVGAVPWVNAIPSPKAQAV</sequence>
<dbReference type="InterPro" id="IPR002938">
    <property type="entry name" value="FAD-bd"/>
</dbReference>
<evidence type="ECO:0000256" key="5">
    <source>
        <dbReference type="ARBA" id="ARBA00023002"/>
    </source>
</evidence>
<dbReference type="PANTHER" id="PTHR47356">
    <property type="entry name" value="FAD-DEPENDENT MONOOXYGENASE ASQG-RELATED"/>
    <property type="match status" value="1"/>
</dbReference>
<evidence type="ECO:0000313" key="8">
    <source>
        <dbReference type="RefSeq" id="XP_030981864.1"/>
    </source>
</evidence>
<accession>A0A6P8B4B4</accession>
<evidence type="ECO:0000256" key="2">
    <source>
        <dbReference type="ARBA" id="ARBA00007992"/>
    </source>
</evidence>
<reference evidence="8" key="2">
    <citation type="submission" date="2019-10" db="EMBL/GenBank/DDBJ databases">
        <authorList>
            <consortium name="NCBI Genome Project"/>
        </authorList>
    </citation>
    <scope>NUCLEOTIDE SEQUENCE</scope>
    <source>
        <strain evidence="8">NI907</strain>
    </source>
</reference>
<protein>
    <recommendedName>
        <fullName evidence="6">FAD-binding domain-containing protein</fullName>
    </recommendedName>
</protein>
<dbReference type="Pfam" id="PF01494">
    <property type="entry name" value="FAD_binding_3"/>
    <property type="match status" value="2"/>
</dbReference>
<evidence type="ECO:0000256" key="1">
    <source>
        <dbReference type="ARBA" id="ARBA00001974"/>
    </source>
</evidence>
<dbReference type="RefSeq" id="XP_030981864.1">
    <property type="nucleotide sequence ID" value="XM_031125446.1"/>
</dbReference>
<keyword evidence="5" id="KW-0560">Oxidoreductase</keyword>
<keyword evidence="3" id="KW-0285">Flavoprotein</keyword>
<evidence type="ECO:0000313" key="7">
    <source>
        <dbReference type="Proteomes" id="UP000515153"/>
    </source>
</evidence>
<feature type="domain" description="FAD-binding" evidence="6">
    <location>
        <begin position="302"/>
        <end position="371"/>
    </location>
</feature>
<reference evidence="8" key="3">
    <citation type="submission" date="2025-08" db="UniProtKB">
        <authorList>
            <consortium name="RefSeq"/>
        </authorList>
    </citation>
    <scope>IDENTIFICATION</scope>
    <source>
        <strain evidence="8">NI907</strain>
    </source>
</reference>
<comment type="similarity">
    <text evidence="2">Belongs to the paxM FAD-dependent monooxygenase family.</text>
</comment>
<name>A0A6P8B4B4_PYRGI</name>
<dbReference type="GO" id="GO:0004497">
    <property type="term" value="F:monooxygenase activity"/>
    <property type="evidence" value="ECO:0007669"/>
    <property type="project" value="InterPro"/>
</dbReference>